<evidence type="ECO:0000313" key="1">
    <source>
        <dbReference type="EMBL" id="RNA38107.1"/>
    </source>
</evidence>
<sequence length="78" mass="9124">MTCSHTECSHLRMFTLEGFWPMLKGSFWSVAKNLRSLTGVFTFEDVHFEEFYCNVYFKTRMLIGLDVMATSLLIKLES</sequence>
<gene>
    <name evidence="1" type="ORF">BpHYR1_051263</name>
</gene>
<dbReference type="AlphaFoldDB" id="A0A3M7SR73"/>
<name>A0A3M7SR73_BRAPC</name>
<keyword evidence="2" id="KW-1185">Reference proteome</keyword>
<comment type="caution">
    <text evidence="1">The sequence shown here is derived from an EMBL/GenBank/DDBJ whole genome shotgun (WGS) entry which is preliminary data.</text>
</comment>
<reference evidence="1 2" key="1">
    <citation type="journal article" date="2018" name="Sci. Rep.">
        <title>Genomic signatures of local adaptation to the degree of environmental predictability in rotifers.</title>
        <authorList>
            <person name="Franch-Gras L."/>
            <person name="Hahn C."/>
            <person name="Garcia-Roger E.M."/>
            <person name="Carmona M.J."/>
            <person name="Serra M."/>
            <person name="Gomez A."/>
        </authorList>
    </citation>
    <scope>NUCLEOTIDE SEQUENCE [LARGE SCALE GENOMIC DNA]</scope>
    <source>
        <strain evidence="1">HYR1</strain>
    </source>
</reference>
<proteinExistence type="predicted"/>
<organism evidence="1 2">
    <name type="scientific">Brachionus plicatilis</name>
    <name type="common">Marine rotifer</name>
    <name type="synonym">Brachionus muelleri</name>
    <dbReference type="NCBI Taxonomy" id="10195"/>
    <lineage>
        <taxon>Eukaryota</taxon>
        <taxon>Metazoa</taxon>
        <taxon>Spiralia</taxon>
        <taxon>Gnathifera</taxon>
        <taxon>Rotifera</taxon>
        <taxon>Eurotatoria</taxon>
        <taxon>Monogononta</taxon>
        <taxon>Pseudotrocha</taxon>
        <taxon>Ploima</taxon>
        <taxon>Brachionidae</taxon>
        <taxon>Brachionus</taxon>
    </lineage>
</organism>
<protein>
    <submittedName>
        <fullName evidence="1">Uncharacterized protein</fullName>
    </submittedName>
</protein>
<dbReference type="Proteomes" id="UP000276133">
    <property type="component" value="Unassembled WGS sequence"/>
</dbReference>
<accession>A0A3M7SR73</accession>
<evidence type="ECO:0000313" key="2">
    <source>
        <dbReference type="Proteomes" id="UP000276133"/>
    </source>
</evidence>
<dbReference type="EMBL" id="REGN01000918">
    <property type="protein sequence ID" value="RNA38107.1"/>
    <property type="molecule type" value="Genomic_DNA"/>
</dbReference>